<evidence type="ECO:0000313" key="4">
    <source>
        <dbReference type="Proteomes" id="UP001431783"/>
    </source>
</evidence>
<dbReference type="GO" id="GO:0001726">
    <property type="term" value="C:ruffle"/>
    <property type="evidence" value="ECO:0007669"/>
    <property type="project" value="TreeGrafter"/>
</dbReference>
<protein>
    <recommendedName>
        <fullName evidence="2">Inositol polyphosphate-related phosphatase domain-containing protein</fullName>
    </recommendedName>
</protein>
<dbReference type="Gene3D" id="2.60.40.2840">
    <property type="match status" value="1"/>
</dbReference>
<dbReference type="InterPro" id="IPR046985">
    <property type="entry name" value="IP5"/>
</dbReference>
<evidence type="ECO:0000259" key="2">
    <source>
        <dbReference type="SMART" id="SM00128"/>
    </source>
</evidence>
<dbReference type="GO" id="GO:0046856">
    <property type="term" value="P:phosphatidylinositol dephosphorylation"/>
    <property type="evidence" value="ECO:0007669"/>
    <property type="project" value="InterPro"/>
</dbReference>
<dbReference type="Pfam" id="PF17751">
    <property type="entry name" value="SKICH"/>
    <property type="match status" value="1"/>
</dbReference>
<dbReference type="SMART" id="SM00128">
    <property type="entry name" value="IPPc"/>
    <property type="match status" value="1"/>
</dbReference>
<comment type="caution">
    <text evidence="3">The sequence shown here is derived from an EMBL/GenBank/DDBJ whole genome shotgun (WGS) entry which is preliminary data.</text>
</comment>
<dbReference type="SUPFAM" id="SSF56219">
    <property type="entry name" value="DNase I-like"/>
    <property type="match status" value="1"/>
</dbReference>
<dbReference type="AlphaFoldDB" id="A0AAW1UA64"/>
<comment type="similarity">
    <text evidence="1">Belongs to the inositol 1,4,5-trisphosphate 5-phosphatase type II family.</text>
</comment>
<dbReference type="InterPro" id="IPR036691">
    <property type="entry name" value="Endo/exonu/phosph_ase_sf"/>
</dbReference>
<dbReference type="Proteomes" id="UP001431783">
    <property type="component" value="Unassembled WGS sequence"/>
</dbReference>
<dbReference type="InterPro" id="IPR041611">
    <property type="entry name" value="SKICH"/>
</dbReference>
<evidence type="ECO:0000256" key="1">
    <source>
        <dbReference type="ARBA" id="ARBA00005910"/>
    </source>
</evidence>
<dbReference type="GO" id="GO:0005737">
    <property type="term" value="C:cytoplasm"/>
    <property type="evidence" value="ECO:0007669"/>
    <property type="project" value="TreeGrafter"/>
</dbReference>
<evidence type="ECO:0000313" key="3">
    <source>
        <dbReference type="EMBL" id="KAK9877142.1"/>
    </source>
</evidence>
<organism evidence="3 4">
    <name type="scientific">Henosepilachna vigintioctopunctata</name>
    <dbReference type="NCBI Taxonomy" id="420089"/>
    <lineage>
        <taxon>Eukaryota</taxon>
        <taxon>Metazoa</taxon>
        <taxon>Ecdysozoa</taxon>
        <taxon>Arthropoda</taxon>
        <taxon>Hexapoda</taxon>
        <taxon>Insecta</taxon>
        <taxon>Pterygota</taxon>
        <taxon>Neoptera</taxon>
        <taxon>Endopterygota</taxon>
        <taxon>Coleoptera</taxon>
        <taxon>Polyphaga</taxon>
        <taxon>Cucujiformia</taxon>
        <taxon>Coccinelloidea</taxon>
        <taxon>Coccinellidae</taxon>
        <taxon>Epilachninae</taxon>
        <taxon>Epilachnini</taxon>
        <taxon>Henosepilachna</taxon>
    </lineage>
</organism>
<dbReference type="PANTHER" id="PTHR11200">
    <property type="entry name" value="INOSITOL 5-PHOSPHATASE"/>
    <property type="match status" value="1"/>
</dbReference>
<dbReference type="PANTHER" id="PTHR11200:SF275">
    <property type="entry name" value="LD06095P"/>
    <property type="match status" value="1"/>
</dbReference>
<name>A0AAW1UA64_9CUCU</name>
<dbReference type="GO" id="GO:0004439">
    <property type="term" value="F:phosphatidylinositol-4,5-bisphosphate 5-phosphatase activity"/>
    <property type="evidence" value="ECO:0007669"/>
    <property type="project" value="TreeGrafter"/>
</dbReference>
<dbReference type="Pfam" id="PF22669">
    <property type="entry name" value="Exo_endo_phos2"/>
    <property type="match status" value="1"/>
</dbReference>
<keyword evidence="4" id="KW-1185">Reference proteome</keyword>
<feature type="domain" description="Inositol polyphosphate-related phosphatase" evidence="2">
    <location>
        <begin position="2"/>
        <end position="314"/>
    </location>
</feature>
<proteinExistence type="inferred from homology"/>
<accession>A0AAW1UA64</accession>
<gene>
    <name evidence="3" type="ORF">WA026_016886</name>
</gene>
<dbReference type="EMBL" id="JARQZJ010000040">
    <property type="protein sequence ID" value="KAK9877142.1"/>
    <property type="molecule type" value="Genomic_DNA"/>
</dbReference>
<reference evidence="3 4" key="1">
    <citation type="submission" date="2023-03" db="EMBL/GenBank/DDBJ databases">
        <title>Genome insight into feeding habits of ladybird beetles.</title>
        <authorList>
            <person name="Li H.-S."/>
            <person name="Huang Y.-H."/>
            <person name="Pang H."/>
        </authorList>
    </citation>
    <scope>NUCLEOTIDE SEQUENCE [LARGE SCALE GENOMIC DNA]</scope>
    <source>
        <strain evidence="3">SYSU_2023b</strain>
        <tissue evidence="3">Whole body</tissue>
    </source>
</reference>
<dbReference type="Gene3D" id="3.60.10.10">
    <property type="entry name" value="Endonuclease/exonuclease/phosphatase"/>
    <property type="match status" value="1"/>
</dbReference>
<dbReference type="InterPro" id="IPR000300">
    <property type="entry name" value="IPPc"/>
</dbReference>
<sequence length="452" mass="53075">MENIKLYFATYNVGTSVPEQELFDLLSLQEEQKNDKSVQLPDFYIMSFQEVKAQPQNLLMDAIFEDPWTNACRELLETRNYVKLKSVRLQGLVMSIFALRKHLLNIREIESEYTRTGLGGMWGNKGAVSVRLSIYGCSLCFINAHLSAHDDHLKDRVEDYNVIVKDHEFHVPEHTEIFFHDYVFWMGDLNFRLLEDYDKTPEEIERSVLKKDLETLFKYDQLRYVMRRGEAFSELVENTPPFPPTFKFEVGTNSYDFKRRPAWCDRILFKVNQHNYENITLKAEQLCYKYHPFYTLSDHKPVTAEFSVKIPPIDLQVSPRVAADKVFSDYSESIVEFNKITSWNQEEDNEVVYSVDPWKIPQTKDDWIGLFKENFSSLEDYVCYNYTRKSSNSTNDSEEEENKRLEYSLTFSELPSKCNGNYVLLYFSQSEDKVVSVLGISEPFPIIKNDSD</sequence>
<dbReference type="FunFam" id="3.60.10.10:FF:000060">
    <property type="entry name" value="Uncharacterized protein, isoform C"/>
    <property type="match status" value="1"/>
</dbReference>
<dbReference type="GO" id="GO:0005886">
    <property type="term" value="C:plasma membrane"/>
    <property type="evidence" value="ECO:0007669"/>
    <property type="project" value="TreeGrafter"/>
</dbReference>